<dbReference type="EMBL" id="FOXV01000006">
    <property type="protein sequence ID" value="SFQ47374.1"/>
    <property type="molecule type" value="Genomic_DNA"/>
</dbReference>
<gene>
    <name evidence="1" type="ORF">SAMN05421853_106249</name>
</gene>
<dbReference type="Proteomes" id="UP000243106">
    <property type="component" value="Unassembled WGS sequence"/>
</dbReference>
<dbReference type="RefSeq" id="WP_139218694.1">
    <property type="nucleotide sequence ID" value="NZ_FOXV01000006.1"/>
</dbReference>
<evidence type="ECO:0000313" key="1">
    <source>
        <dbReference type="EMBL" id="SFQ47374.1"/>
    </source>
</evidence>
<evidence type="ECO:0000313" key="2">
    <source>
        <dbReference type="Proteomes" id="UP000243106"/>
    </source>
</evidence>
<accession>A0A1I5YSU1</accession>
<reference evidence="2" key="1">
    <citation type="submission" date="2016-10" db="EMBL/GenBank/DDBJ databases">
        <authorList>
            <person name="Varghese N."/>
            <person name="Submissions S."/>
        </authorList>
    </citation>
    <scope>NUCLEOTIDE SEQUENCE [LARGE SCALE GENOMIC DNA]</scope>
    <source>
        <strain evidence="2">JCM 10271</strain>
    </source>
</reference>
<keyword evidence="2" id="KW-1185">Reference proteome</keyword>
<dbReference type="STRING" id="93684.SAMN05421853_106249"/>
<organism evidence="1 2">
    <name type="scientific">Roseivivax halotolerans</name>
    <dbReference type="NCBI Taxonomy" id="93684"/>
    <lineage>
        <taxon>Bacteria</taxon>
        <taxon>Pseudomonadati</taxon>
        <taxon>Pseudomonadota</taxon>
        <taxon>Alphaproteobacteria</taxon>
        <taxon>Rhodobacterales</taxon>
        <taxon>Roseobacteraceae</taxon>
        <taxon>Roseivivax</taxon>
    </lineage>
</organism>
<sequence>MFETQTATLAKARSLTRLAAQWLDLIDFRAHAAAEAFSPSMSTYHDMLDPAATDAARLAACRGMRQKVCRRIAAERLDGEAAFARRRPIDPYGLRWRTTPDGATLETIASLLSAAIESFQACRE</sequence>
<protein>
    <submittedName>
        <fullName evidence="1">Uncharacterized protein</fullName>
    </submittedName>
</protein>
<proteinExistence type="predicted"/>
<dbReference type="AlphaFoldDB" id="A0A1I5YSU1"/>
<name>A0A1I5YSU1_9RHOB</name>